<proteinExistence type="predicted"/>
<dbReference type="InterPro" id="IPR027417">
    <property type="entry name" value="P-loop_NTPase"/>
</dbReference>
<gene>
    <name evidence="2" type="ORF">M979_4393</name>
</gene>
<dbReference type="Gene3D" id="3.40.50.300">
    <property type="entry name" value="P-loop containing nucleotide triphosphate hydrolases"/>
    <property type="match status" value="1"/>
</dbReference>
<dbReference type="InterPro" id="IPR011646">
    <property type="entry name" value="KAP_P-loop"/>
</dbReference>
<protein>
    <submittedName>
        <fullName evidence="2">Phage T7 exclusion protein</fullName>
    </submittedName>
</protein>
<evidence type="ECO:0000313" key="2">
    <source>
        <dbReference type="EMBL" id="OAT14707.1"/>
    </source>
</evidence>
<comment type="caution">
    <text evidence="2">The sequence shown here is derived from an EMBL/GenBank/DDBJ whole genome shotgun (WGS) entry which is preliminary data.</text>
</comment>
<dbReference type="EMBL" id="LXEO01000070">
    <property type="protein sequence ID" value="OAT14707.1"/>
    <property type="molecule type" value="Genomic_DNA"/>
</dbReference>
<dbReference type="PANTHER" id="PTHR22674:SF6">
    <property type="entry name" value="NTPASE KAP FAMILY P-LOOP DOMAIN-CONTAINING PROTEIN 1"/>
    <property type="match status" value="1"/>
</dbReference>
<dbReference type="Pfam" id="PF07693">
    <property type="entry name" value="KAP_NTPase"/>
    <property type="match status" value="1"/>
</dbReference>
<evidence type="ECO:0000313" key="3">
    <source>
        <dbReference type="Proteomes" id="UP000078286"/>
    </source>
</evidence>
<dbReference type="RefSeq" id="WP_064556406.1">
    <property type="nucleotide sequence ID" value="NZ_LXEO01000070.1"/>
</dbReference>
<name>A0A1B7HGL8_9ENTR</name>
<evidence type="ECO:0000259" key="1">
    <source>
        <dbReference type="Pfam" id="PF07693"/>
    </source>
</evidence>
<dbReference type="SUPFAM" id="SSF52540">
    <property type="entry name" value="P-loop containing nucleoside triphosphate hydrolases"/>
    <property type="match status" value="1"/>
</dbReference>
<dbReference type="AlphaFoldDB" id="A0A1B7HGL8"/>
<reference evidence="2 3" key="1">
    <citation type="submission" date="2016-04" db="EMBL/GenBank/DDBJ databases">
        <title>ATOL: Assembling a taxonomically balanced genome-scale reconstruction of the evolutionary history of the Enterobacteriaceae.</title>
        <authorList>
            <person name="Plunkett G.III."/>
            <person name="Neeno-Eckwall E.C."/>
            <person name="Glasner J.D."/>
            <person name="Perna N.T."/>
        </authorList>
    </citation>
    <scope>NUCLEOTIDE SEQUENCE [LARGE SCALE GENOMIC DNA]</scope>
    <source>
        <strain evidence="2 3">ATCC 51607</strain>
    </source>
</reference>
<dbReference type="InterPro" id="IPR052754">
    <property type="entry name" value="NTPase_KAP_P-loop"/>
</dbReference>
<dbReference type="Proteomes" id="UP000078286">
    <property type="component" value="Unassembled WGS sequence"/>
</dbReference>
<sequence length="736" mass="82674">MVTGTQISRAGFEGPVMMPEDDRYGFTAISEGLARSICALDENISTVIGIEGRWGSGKTSLLNLLVGQLKTQMPAETVVLPFSPWLTSPDESPVTSLLLTVAARLAELDTSPQAMASKVSPLVQNVLNYAQQTSRRLAPLTDLAGEFIPGVGIVAKGMKAFAETDLTLHGKTTAELRQDIEQKISEMGINFVVIIDDLDRLEPAQAVEVLRMVRSVADFSRFRYVMCYDRDVLAHAVQNGLAVKDGLLYLQKIIPLAFSLPRPESFDLRREFLSGAIRLYESVNHIEPNEELINDLSMVVDLYGASLQTPREVQLTLNGLIFRYNGIRDYVYFPDLCFLQLMRTTNPGLYDWSEEYLTERAIMESGDGSVSEEEQKDLAQTLRECLSRFRSSEAKSVISLRHWLPGISGYKLDKLTLFGQTSDDEKAMMTANRRLGSTAYWRYYFAFSSPQNILPPAYFDELFRMAGNEPSGQALTEELLGKINSNGVSSRTWFEHILSQLTWPMINKHTASECAGLLAFFFSAGDEITARYQQRNRWFSRYDLDVNSVANRLLKRMLDDDRAKALKTLFSLTMKGASWGWIANYIRELLWQNGLAGNRAASEHERLLTDEELNLVRSNFCERLNSGELKLQLLQGGELGGFVWAWQDIAGQETLIAWISQHDTSDEAFLTLLLSLRSHGISSASGHYLSLKITEIAHLFGGEKELRERLSRIEAEGQFPDQTDEINKAIAFSKSF</sequence>
<dbReference type="PANTHER" id="PTHR22674">
    <property type="entry name" value="NTPASE, KAP FAMILY P-LOOP DOMAIN-CONTAINING 1"/>
    <property type="match status" value="1"/>
</dbReference>
<organism evidence="2 3">
    <name type="scientific">Buttiauxella noackiae ATCC 51607</name>
    <dbReference type="NCBI Taxonomy" id="1354255"/>
    <lineage>
        <taxon>Bacteria</taxon>
        <taxon>Pseudomonadati</taxon>
        <taxon>Pseudomonadota</taxon>
        <taxon>Gammaproteobacteria</taxon>
        <taxon>Enterobacterales</taxon>
        <taxon>Enterobacteriaceae</taxon>
        <taxon>Buttiauxella</taxon>
    </lineage>
</organism>
<dbReference type="PATRIC" id="fig|1354255.3.peg.4525"/>
<feature type="domain" description="KAP NTPase" evidence="1">
    <location>
        <begin position="27"/>
        <end position="322"/>
    </location>
</feature>
<accession>A0A1B7HGL8</accession>
<keyword evidence="3" id="KW-1185">Reference proteome</keyword>